<dbReference type="OrthoDB" id="6292895at2"/>
<dbReference type="Proteomes" id="UP000317638">
    <property type="component" value="Unassembled WGS sequence"/>
</dbReference>
<evidence type="ECO:0000313" key="1">
    <source>
        <dbReference type="EMBL" id="TRY18305.1"/>
    </source>
</evidence>
<reference evidence="1 2" key="1">
    <citation type="submission" date="2019-07" db="EMBL/GenBank/DDBJ databases">
        <authorList>
            <person name="Zhou L.-Y."/>
        </authorList>
    </citation>
    <scope>NUCLEOTIDE SEQUENCE [LARGE SCALE GENOMIC DNA]</scope>
    <source>
        <strain evidence="1 2">YIM 101269</strain>
    </source>
</reference>
<name>A0A553K0T8_9ACTN</name>
<gene>
    <name evidence="1" type="ORF">FOJ82_09755</name>
</gene>
<protein>
    <submittedName>
        <fullName evidence="1">Uncharacterized protein</fullName>
    </submittedName>
</protein>
<sequence length="134" mass="14462">MSEQVIASRTATARVVEAELAMEPAAVMALRGRENTVDAVLEWFRGFSGVPWVGGRATLTERRLHFEADSLNKMVHAGPTEVDVDLRHVVDVAVKQGLAAGTIDVLLPGAVLQLRCLGAQRFAGQVRRAAAECR</sequence>
<keyword evidence="2" id="KW-1185">Reference proteome</keyword>
<comment type="caution">
    <text evidence="1">The sequence shown here is derived from an EMBL/GenBank/DDBJ whole genome shotgun (WGS) entry which is preliminary data.</text>
</comment>
<dbReference type="EMBL" id="VKKG01000003">
    <property type="protein sequence ID" value="TRY18305.1"/>
    <property type="molecule type" value="Genomic_DNA"/>
</dbReference>
<dbReference type="RefSeq" id="WP_143938281.1">
    <property type="nucleotide sequence ID" value="NZ_VKKG01000003.1"/>
</dbReference>
<dbReference type="AlphaFoldDB" id="A0A553K0T8"/>
<evidence type="ECO:0000313" key="2">
    <source>
        <dbReference type="Proteomes" id="UP000317638"/>
    </source>
</evidence>
<organism evidence="1 2">
    <name type="scientific">Tessaracoccus rhinocerotis</name>
    <dbReference type="NCBI Taxonomy" id="1689449"/>
    <lineage>
        <taxon>Bacteria</taxon>
        <taxon>Bacillati</taxon>
        <taxon>Actinomycetota</taxon>
        <taxon>Actinomycetes</taxon>
        <taxon>Propionibacteriales</taxon>
        <taxon>Propionibacteriaceae</taxon>
        <taxon>Tessaracoccus</taxon>
    </lineage>
</organism>
<proteinExistence type="predicted"/>
<accession>A0A553K0T8</accession>